<dbReference type="STRING" id="640132.Srot_1932"/>
<dbReference type="CDD" id="cd14014">
    <property type="entry name" value="STKc_PknB_like"/>
    <property type="match status" value="1"/>
</dbReference>
<accession>D6Z8W0</accession>
<dbReference type="PANTHER" id="PTHR43289">
    <property type="entry name" value="MITOGEN-ACTIVATED PROTEIN KINASE KINASE KINASE 20-RELATED"/>
    <property type="match status" value="1"/>
</dbReference>
<dbReference type="PROSITE" id="PS50011">
    <property type="entry name" value="PROTEIN_KINASE_DOM"/>
    <property type="match status" value="1"/>
</dbReference>
<dbReference type="AlphaFoldDB" id="D6Z8W0"/>
<dbReference type="HOGENOM" id="CLU_000288_63_44_11"/>
<evidence type="ECO:0000256" key="5">
    <source>
        <dbReference type="ARBA" id="ARBA00022777"/>
    </source>
</evidence>
<dbReference type="PROSITE" id="PS00108">
    <property type="entry name" value="PROTEIN_KINASE_ST"/>
    <property type="match status" value="1"/>
</dbReference>
<evidence type="ECO:0000256" key="2">
    <source>
        <dbReference type="ARBA" id="ARBA00022527"/>
    </source>
</evidence>
<reference evidence="8 9" key="1">
    <citation type="journal article" date="2010" name="Stand. Genomic Sci.">
        <title>Complete genome sequence of Segniliparus rotundus type strain (CDC 1076).</title>
        <authorList>
            <person name="Sikorski J."/>
            <person name="Lapidus A."/>
            <person name="Copeland A."/>
            <person name="Misra M."/>
            <person name="Glavina Del Rio T."/>
            <person name="Nolan M."/>
            <person name="Lucas S."/>
            <person name="Chen F."/>
            <person name="Tice H."/>
            <person name="Cheng J.F."/>
            <person name="Jando M."/>
            <person name="Schneider S."/>
            <person name="Bruce D."/>
            <person name="Goodwin L."/>
            <person name="Pitluck S."/>
            <person name="Liolios K."/>
            <person name="Mikhailova N."/>
            <person name="Pati A."/>
            <person name="Ivanova N."/>
            <person name="Mavromatis K."/>
            <person name="Chen A."/>
            <person name="Palaniappan K."/>
            <person name="Chertkov O."/>
            <person name="Land M."/>
            <person name="Hauser L."/>
            <person name="Chang Y.J."/>
            <person name="Jeffries C.D."/>
            <person name="Brettin T."/>
            <person name="Detter J.C."/>
            <person name="Han C."/>
            <person name="Rohde M."/>
            <person name="Goker M."/>
            <person name="Bristow J."/>
            <person name="Eisen J.A."/>
            <person name="Markowitz V."/>
            <person name="Hugenholtz P."/>
            <person name="Kyrpides N.C."/>
            <person name="Klenk H.P."/>
        </authorList>
    </citation>
    <scope>NUCLEOTIDE SEQUENCE [LARGE SCALE GENOMIC DNA]</scope>
    <source>
        <strain evidence="9">ATCC BAA-972 / CDC 1076 / CIP 108378 / DSM 44985 / JCM 13578</strain>
    </source>
</reference>
<sequence>MLAPGDWFASRQVVSFLGRGGRAEVYAVREPLTQRFEALKILFPAYAGIPAERDQFAHEYVVTRNLEHPNILVPTELGETLRTLWLSFPVVAQHSASALIPKRAEIPDLGRFEILLRQTASALEGAHAHRVVHLDVKPANLLVALSPDFTVYLSDFGCAEEIVDGAGHANRLASLPYAAPELLTARRGDYGPIGPATDQYALAASAMELLTGKPPFPKGTTWAVAGAHLKSAPPSARQRAPWLPPAVDSVLHKALAKAPGARYRSCGEFADVLLRVLQYRAVG</sequence>
<dbReference type="InterPro" id="IPR008271">
    <property type="entry name" value="Ser/Thr_kinase_AS"/>
</dbReference>
<dbReference type="eggNOG" id="COG0515">
    <property type="taxonomic scope" value="Bacteria"/>
</dbReference>
<keyword evidence="9" id="KW-1185">Reference proteome</keyword>
<dbReference type="Gene3D" id="3.30.200.20">
    <property type="entry name" value="Phosphorylase Kinase, domain 1"/>
    <property type="match status" value="1"/>
</dbReference>
<protein>
    <recommendedName>
        <fullName evidence="1">non-specific serine/threonine protein kinase</fullName>
        <ecNumber evidence="1">2.7.11.1</ecNumber>
    </recommendedName>
</protein>
<evidence type="ECO:0000313" key="8">
    <source>
        <dbReference type="EMBL" id="ADG98390.1"/>
    </source>
</evidence>
<dbReference type="SMART" id="SM00220">
    <property type="entry name" value="S_TKc"/>
    <property type="match status" value="1"/>
</dbReference>
<dbReference type="EC" id="2.7.11.1" evidence="1"/>
<proteinExistence type="predicted"/>
<evidence type="ECO:0000256" key="1">
    <source>
        <dbReference type="ARBA" id="ARBA00012513"/>
    </source>
</evidence>
<feature type="domain" description="Protein kinase" evidence="7">
    <location>
        <begin position="11"/>
        <end position="274"/>
    </location>
</feature>
<keyword evidence="5 8" id="KW-0418">Kinase</keyword>
<evidence type="ECO:0000259" key="7">
    <source>
        <dbReference type="PROSITE" id="PS50011"/>
    </source>
</evidence>
<dbReference type="Pfam" id="PF00069">
    <property type="entry name" value="Pkinase"/>
    <property type="match status" value="1"/>
</dbReference>
<dbReference type="Proteomes" id="UP000002247">
    <property type="component" value="Chromosome"/>
</dbReference>
<evidence type="ECO:0000256" key="6">
    <source>
        <dbReference type="ARBA" id="ARBA00022840"/>
    </source>
</evidence>
<dbReference type="Gene3D" id="1.10.510.10">
    <property type="entry name" value="Transferase(Phosphotransferase) domain 1"/>
    <property type="match status" value="1"/>
</dbReference>
<evidence type="ECO:0000256" key="4">
    <source>
        <dbReference type="ARBA" id="ARBA00022741"/>
    </source>
</evidence>
<evidence type="ECO:0000256" key="3">
    <source>
        <dbReference type="ARBA" id="ARBA00022679"/>
    </source>
</evidence>
<dbReference type="GO" id="GO:0005524">
    <property type="term" value="F:ATP binding"/>
    <property type="evidence" value="ECO:0007669"/>
    <property type="project" value="UniProtKB-KW"/>
</dbReference>
<keyword evidence="3" id="KW-0808">Transferase</keyword>
<dbReference type="PANTHER" id="PTHR43289:SF6">
    <property type="entry name" value="SERINE_THREONINE-PROTEIN KINASE NEKL-3"/>
    <property type="match status" value="1"/>
</dbReference>
<keyword evidence="2 8" id="KW-0723">Serine/threonine-protein kinase</keyword>
<keyword evidence="4" id="KW-0547">Nucleotide-binding</keyword>
<dbReference type="InterPro" id="IPR011009">
    <property type="entry name" value="Kinase-like_dom_sf"/>
</dbReference>
<organism evidence="8 9">
    <name type="scientific">Segniliparus rotundus (strain ATCC BAA-972 / CDC 1076 / CIP 108378 / DSM 44985 / JCM 13578)</name>
    <dbReference type="NCBI Taxonomy" id="640132"/>
    <lineage>
        <taxon>Bacteria</taxon>
        <taxon>Bacillati</taxon>
        <taxon>Actinomycetota</taxon>
        <taxon>Actinomycetes</taxon>
        <taxon>Mycobacteriales</taxon>
        <taxon>Segniliparaceae</taxon>
        <taxon>Segniliparus</taxon>
    </lineage>
</organism>
<dbReference type="InterPro" id="IPR000719">
    <property type="entry name" value="Prot_kinase_dom"/>
</dbReference>
<dbReference type="EMBL" id="CP001958">
    <property type="protein sequence ID" value="ADG98390.1"/>
    <property type="molecule type" value="Genomic_DNA"/>
</dbReference>
<name>D6Z8W0_SEGRD</name>
<gene>
    <name evidence="8" type="ordered locus">Srot_1932</name>
</gene>
<dbReference type="SUPFAM" id="SSF56112">
    <property type="entry name" value="Protein kinase-like (PK-like)"/>
    <property type="match status" value="1"/>
</dbReference>
<evidence type="ECO:0000313" key="9">
    <source>
        <dbReference type="Proteomes" id="UP000002247"/>
    </source>
</evidence>
<keyword evidence="6" id="KW-0067">ATP-binding</keyword>
<dbReference type="GO" id="GO:0004674">
    <property type="term" value="F:protein serine/threonine kinase activity"/>
    <property type="evidence" value="ECO:0007669"/>
    <property type="project" value="UniProtKB-KW"/>
</dbReference>
<dbReference type="KEGG" id="srt:Srot_1932"/>